<evidence type="ECO:0000313" key="3">
    <source>
        <dbReference type="Proteomes" id="UP000001555"/>
    </source>
</evidence>
<dbReference type="PaxDb" id="6945-B7QIB9"/>
<reference evidence="2" key="2">
    <citation type="submission" date="2020-05" db="UniProtKB">
        <authorList>
            <consortium name="EnsemblMetazoa"/>
        </authorList>
    </citation>
    <scope>IDENTIFICATION</scope>
    <source>
        <strain evidence="2">wikel</strain>
    </source>
</reference>
<dbReference type="Proteomes" id="UP000001555">
    <property type="component" value="Unassembled WGS sequence"/>
</dbReference>
<proteinExistence type="predicted"/>
<dbReference type="EMBL" id="ABJB010491964">
    <property type="status" value="NOT_ANNOTATED_CDS"/>
    <property type="molecule type" value="Genomic_DNA"/>
</dbReference>
<name>B7QIB9_IXOSC</name>
<organism>
    <name type="scientific">Ixodes scapularis</name>
    <name type="common">Black-legged tick</name>
    <name type="synonym">Deer tick</name>
    <dbReference type="NCBI Taxonomy" id="6945"/>
    <lineage>
        <taxon>Eukaryota</taxon>
        <taxon>Metazoa</taxon>
        <taxon>Ecdysozoa</taxon>
        <taxon>Arthropoda</taxon>
        <taxon>Chelicerata</taxon>
        <taxon>Arachnida</taxon>
        <taxon>Acari</taxon>
        <taxon>Parasitiformes</taxon>
        <taxon>Ixodida</taxon>
        <taxon>Ixodoidea</taxon>
        <taxon>Ixodidae</taxon>
        <taxon>Ixodinae</taxon>
        <taxon>Ixodes</taxon>
    </lineage>
</organism>
<dbReference type="VEuPathDB" id="VectorBase:ISCW014553"/>
<sequence length="112" mass="12076">CVIILMALVDHRYRFRYVNVGKPGRCHNAHVFGRSALAKSLEGPTDCIAAAGFLRPSLSSDVQHAEAVRTQECHGKVSIGKVEPATVVSTKSRGECLRQDQGMVPVHHDAAG</sequence>
<dbReference type="InParanoid" id="B7QIB9"/>
<accession>B7QIB9</accession>
<gene>
    <name evidence="1" type="ORF">IscW_ISCW014553</name>
</gene>
<evidence type="ECO:0000313" key="1">
    <source>
        <dbReference type="EMBL" id="EEC18591.1"/>
    </source>
</evidence>
<dbReference type="VEuPathDB" id="VectorBase:ISCI014553"/>
<dbReference type="AlphaFoldDB" id="B7QIB9"/>
<dbReference type="HOGENOM" id="CLU_2152039_0_0_1"/>
<protein>
    <submittedName>
        <fullName evidence="1 2">Uncharacterized protein</fullName>
    </submittedName>
</protein>
<feature type="non-terminal residue" evidence="1">
    <location>
        <position position="1"/>
    </location>
</feature>
<keyword evidence="3" id="KW-1185">Reference proteome</keyword>
<feature type="non-terminal residue" evidence="1">
    <location>
        <position position="112"/>
    </location>
</feature>
<dbReference type="EMBL" id="DS945118">
    <property type="protein sequence ID" value="EEC18591.1"/>
    <property type="molecule type" value="Genomic_DNA"/>
</dbReference>
<reference evidence="1 3" key="1">
    <citation type="submission" date="2008-03" db="EMBL/GenBank/DDBJ databases">
        <title>Annotation of Ixodes scapularis.</title>
        <authorList>
            <consortium name="Ixodes scapularis Genome Project Consortium"/>
            <person name="Caler E."/>
            <person name="Hannick L.I."/>
            <person name="Bidwell S."/>
            <person name="Joardar V."/>
            <person name="Thiagarajan M."/>
            <person name="Amedeo P."/>
            <person name="Galinsky K.J."/>
            <person name="Schobel S."/>
            <person name="Inman J."/>
            <person name="Hostetler J."/>
            <person name="Miller J."/>
            <person name="Hammond M."/>
            <person name="Megy K."/>
            <person name="Lawson D."/>
            <person name="Kodira C."/>
            <person name="Sutton G."/>
            <person name="Meyer J."/>
            <person name="Hill C.A."/>
            <person name="Birren B."/>
            <person name="Nene V."/>
            <person name="Collins F."/>
            <person name="Alarcon-Chaidez F."/>
            <person name="Wikel S."/>
            <person name="Strausberg R."/>
        </authorList>
    </citation>
    <scope>NUCLEOTIDE SEQUENCE [LARGE SCALE GENOMIC DNA]</scope>
    <source>
        <strain evidence="3">Wikel</strain>
        <strain evidence="1">Wikel colony</strain>
    </source>
</reference>
<dbReference type="EnsemblMetazoa" id="ISCW014553-RA">
    <property type="protein sequence ID" value="ISCW014553-PA"/>
    <property type="gene ID" value="ISCW014553"/>
</dbReference>
<evidence type="ECO:0000313" key="2">
    <source>
        <dbReference type="EnsemblMetazoa" id="ISCW014553-PA"/>
    </source>
</evidence>